<dbReference type="AlphaFoldDB" id="A0A061GA62"/>
<dbReference type="Gramene" id="EOY26293">
    <property type="protein sequence ID" value="EOY26293"/>
    <property type="gene ID" value="TCM_027776"/>
</dbReference>
<feature type="compositionally biased region" description="Basic and acidic residues" evidence="1">
    <location>
        <begin position="1"/>
        <end position="10"/>
    </location>
</feature>
<dbReference type="EMBL" id="CM001884">
    <property type="protein sequence ID" value="EOY26293.1"/>
    <property type="molecule type" value="Genomic_DNA"/>
</dbReference>
<protein>
    <submittedName>
        <fullName evidence="2">Uncharacterized protein</fullName>
    </submittedName>
</protein>
<dbReference type="HOGENOM" id="CLU_178865_1_0_1"/>
<proteinExistence type="predicted"/>
<dbReference type="InParanoid" id="A0A061GA62"/>
<reference evidence="2 3" key="1">
    <citation type="journal article" date="2013" name="Genome Biol.">
        <title>The genome sequence of the most widely cultivated cacao type and its use to identify candidate genes regulating pod color.</title>
        <authorList>
            <person name="Motamayor J.C."/>
            <person name="Mockaitis K."/>
            <person name="Schmutz J."/>
            <person name="Haiminen N."/>
            <person name="Iii D.L."/>
            <person name="Cornejo O."/>
            <person name="Findley S.D."/>
            <person name="Zheng P."/>
            <person name="Utro F."/>
            <person name="Royaert S."/>
            <person name="Saski C."/>
            <person name="Jenkins J."/>
            <person name="Podicheti R."/>
            <person name="Zhao M."/>
            <person name="Scheffler B.E."/>
            <person name="Stack J.C."/>
            <person name="Feltus F.A."/>
            <person name="Mustiga G.M."/>
            <person name="Amores F."/>
            <person name="Phillips W."/>
            <person name="Marelli J.P."/>
            <person name="May G.D."/>
            <person name="Shapiro H."/>
            <person name="Ma J."/>
            <person name="Bustamante C.D."/>
            <person name="Schnell R.J."/>
            <person name="Main D."/>
            <person name="Gilbert D."/>
            <person name="Parida L."/>
            <person name="Kuhn D.N."/>
        </authorList>
    </citation>
    <scope>NUCLEOTIDE SEQUENCE [LARGE SCALE GENOMIC DNA]</scope>
    <source>
        <strain evidence="3">cv. Matina 1-6</strain>
    </source>
</reference>
<sequence length="72" mass="8451">MTSRDARVENGEEAASEEEKVPLREQLQIFQQDMHALIDNLMQRTFDLEAAILSNKKILAEIEFKVYELRKK</sequence>
<organism evidence="2 3">
    <name type="scientific">Theobroma cacao</name>
    <name type="common">Cacao</name>
    <name type="synonym">Cocoa</name>
    <dbReference type="NCBI Taxonomy" id="3641"/>
    <lineage>
        <taxon>Eukaryota</taxon>
        <taxon>Viridiplantae</taxon>
        <taxon>Streptophyta</taxon>
        <taxon>Embryophyta</taxon>
        <taxon>Tracheophyta</taxon>
        <taxon>Spermatophyta</taxon>
        <taxon>Magnoliopsida</taxon>
        <taxon>eudicotyledons</taxon>
        <taxon>Gunneridae</taxon>
        <taxon>Pentapetalae</taxon>
        <taxon>rosids</taxon>
        <taxon>malvids</taxon>
        <taxon>Malvales</taxon>
        <taxon>Malvaceae</taxon>
        <taxon>Byttnerioideae</taxon>
        <taxon>Theobroma</taxon>
    </lineage>
</organism>
<evidence type="ECO:0000313" key="2">
    <source>
        <dbReference type="EMBL" id="EOY26293.1"/>
    </source>
</evidence>
<gene>
    <name evidence="2" type="ORF">TCM_027776</name>
</gene>
<evidence type="ECO:0000256" key="1">
    <source>
        <dbReference type="SAM" id="MobiDB-lite"/>
    </source>
</evidence>
<evidence type="ECO:0000313" key="3">
    <source>
        <dbReference type="Proteomes" id="UP000026915"/>
    </source>
</evidence>
<name>A0A061GA62_THECC</name>
<feature type="region of interest" description="Disordered" evidence="1">
    <location>
        <begin position="1"/>
        <end position="20"/>
    </location>
</feature>
<dbReference type="Proteomes" id="UP000026915">
    <property type="component" value="Chromosome 6"/>
</dbReference>
<keyword evidence="3" id="KW-1185">Reference proteome</keyword>
<accession>A0A061GA62</accession>